<organism evidence="1 2">
    <name type="scientific">Ataeniobius toweri</name>
    <dbReference type="NCBI Taxonomy" id="208326"/>
    <lineage>
        <taxon>Eukaryota</taxon>
        <taxon>Metazoa</taxon>
        <taxon>Chordata</taxon>
        <taxon>Craniata</taxon>
        <taxon>Vertebrata</taxon>
        <taxon>Euteleostomi</taxon>
        <taxon>Actinopterygii</taxon>
        <taxon>Neopterygii</taxon>
        <taxon>Teleostei</taxon>
        <taxon>Neoteleostei</taxon>
        <taxon>Acanthomorphata</taxon>
        <taxon>Ovalentaria</taxon>
        <taxon>Atherinomorphae</taxon>
        <taxon>Cyprinodontiformes</taxon>
        <taxon>Goodeidae</taxon>
        <taxon>Ataeniobius</taxon>
    </lineage>
</organism>
<dbReference type="Proteomes" id="UP001345963">
    <property type="component" value="Unassembled WGS sequence"/>
</dbReference>
<accession>A0ABU7AFC6</accession>
<evidence type="ECO:0000313" key="1">
    <source>
        <dbReference type="EMBL" id="MED6236871.1"/>
    </source>
</evidence>
<name>A0ABU7AFC6_9TELE</name>
<proteinExistence type="predicted"/>
<sequence>TVLEKSSEKQLVFSLTASERAVTFRYGQTNNPTSLMVSFRTEGRLLLNRWTHLTLQVCCRV</sequence>
<dbReference type="EMBL" id="JAHUTI010013031">
    <property type="protein sequence ID" value="MED6236871.1"/>
    <property type="molecule type" value="Genomic_DNA"/>
</dbReference>
<comment type="caution">
    <text evidence="1">The sequence shown here is derived from an EMBL/GenBank/DDBJ whole genome shotgun (WGS) entry which is preliminary data.</text>
</comment>
<protein>
    <submittedName>
        <fullName evidence="1">Uncharacterized protein</fullName>
    </submittedName>
</protein>
<gene>
    <name evidence="1" type="ORF">ATANTOWER_015421</name>
</gene>
<keyword evidence="2" id="KW-1185">Reference proteome</keyword>
<feature type="non-terminal residue" evidence="1">
    <location>
        <position position="1"/>
    </location>
</feature>
<reference evidence="1 2" key="1">
    <citation type="submission" date="2021-07" db="EMBL/GenBank/DDBJ databases">
        <authorList>
            <person name="Palmer J.M."/>
        </authorList>
    </citation>
    <scope>NUCLEOTIDE SEQUENCE [LARGE SCALE GENOMIC DNA]</scope>
    <source>
        <strain evidence="1 2">AT_MEX2019</strain>
        <tissue evidence="1">Muscle</tissue>
    </source>
</reference>
<evidence type="ECO:0000313" key="2">
    <source>
        <dbReference type="Proteomes" id="UP001345963"/>
    </source>
</evidence>